<dbReference type="InterPro" id="IPR025212">
    <property type="entry name" value="CAD_CENP-Q"/>
</dbReference>
<dbReference type="EMBL" id="ONZQ02000008">
    <property type="protein sequence ID" value="SPO03364.1"/>
    <property type="molecule type" value="Genomic_DNA"/>
</dbReference>
<feature type="compositionally biased region" description="Acidic residues" evidence="1">
    <location>
        <begin position="41"/>
        <end position="51"/>
    </location>
</feature>
<dbReference type="AlphaFoldDB" id="A0AAE8N0R1"/>
<dbReference type="InterPro" id="IPR017956">
    <property type="entry name" value="AT_hook_DNA-bd_motif"/>
</dbReference>
<dbReference type="GO" id="GO:0003677">
    <property type="term" value="F:DNA binding"/>
    <property type="evidence" value="ECO:0007669"/>
    <property type="project" value="InterPro"/>
</dbReference>
<evidence type="ECO:0008006" key="4">
    <source>
        <dbReference type="Google" id="ProtNLM"/>
    </source>
</evidence>
<comment type="caution">
    <text evidence="2">The sequence shown here is derived from an EMBL/GenBank/DDBJ whole genome shotgun (WGS) entry which is preliminary data.</text>
</comment>
<feature type="compositionally biased region" description="Low complexity" evidence="1">
    <location>
        <begin position="250"/>
        <end position="267"/>
    </location>
</feature>
<dbReference type="Proteomes" id="UP001187682">
    <property type="component" value="Unassembled WGS sequence"/>
</dbReference>
<organism evidence="2 3">
    <name type="scientific">Cephalotrichum gorgonifer</name>
    <dbReference type="NCBI Taxonomy" id="2041049"/>
    <lineage>
        <taxon>Eukaryota</taxon>
        <taxon>Fungi</taxon>
        <taxon>Dikarya</taxon>
        <taxon>Ascomycota</taxon>
        <taxon>Pezizomycotina</taxon>
        <taxon>Sordariomycetes</taxon>
        <taxon>Hypocreomycetidae</taxon>
        <taxon>Microascales</taxon>
        <taxon>Microascaceae</taxon>
        <taxon>Cephalotrichum</taxon>
    </lineage>
</organism>
<protein>
    <recommendedName>
        <fullName evidence="4">Kinetochore protein fta7</fullName>
    </recommendedName>
</protein>
<reference evidence="2" key="1">
    <citation type="submission" date="2018-03" db="EMBL/GenBank/DDBJ databases">
        <authorList>
            <person name="Guldener U."/>
        </authorList>
    </citation>
    <scope>NUCLEOTIDE SEQUENCE</scope>
</reference>
<name>A0AAE8N0R1_9PEZI</name>
<feature type="compositionally biased region" description="Polar residues" evidence="1">
    <location>
        <begin position="220"/>
        <end position="229"/>
    </location>
</feature>
<gene>
    <name evidence="2" type="ORF">DNG_06047</name>
</gene>
<proteinExistence type="predicted"/>
<dbReference type="Pfam" id="PF13094">
    <property type="entry name" value="CENP-Q"/>
    <property type="match status" value="1"/>
</dbReference>
<evidence type="ECO:0000313" key="3">
    <source>
        <dbReference type="Proteomes" id="UP001187682"/>
    </source>
</evidence>
<evidence type="ECO:0000313" key="2">
    <source>
        <dbReference type="EMBL" id="SPO03364.1"/>
    </source>
</evidence>
<dbReference type="SMART" id="SM00384">
    <property type="entry name" value="AT_hook"/>
    <property type="match status" value="6"/>
</dbReference>
<feature type="compositionally biased region" description="Basic and acidic residues" evidence="1">
    <location>
        <begin position="204"/>
        <end position="219"/>
    </location>
</feature>
<accession>A0AAE8N0R1</accession>
<sequence>MSHLWLETPPKAKPEKRRRGRPSNASRAQDAPASSPRAGEGEGEGDEDEIATAESPEIGRPSAQSKRRRRGGEVPDDDEDGAPTRKRRGRRGTATGATLEGDEGGEYEDQPKKRGRPRGTAKEKRPEAARGSPDPVEPPAKRKRGRPARPQEMPGGEEDDMDGEPAPKRQRGRPRKSDGSDVAGVEDPKSKRRARDSAVSGAAEPREPGKRGRPRRSDTSDTAPSQPRTSDAVAEPQQPKKRGRTRRSYPSDAAPSQAPTSAAAEQAQEPKKRGRPRRSDASDAGPSQPPPAPDAAAETQEPKRRKRTRRSDASNATADTVDEPPTRRPYTHIASTQREIPVSTITSKWTPLPPPSLALARQILALSERPVLQSLAPGPRRDIAASAIRTASRRLASKLSKGLPFPPASAAARRAATKGGGGGGGADGREAELDFEAVASDMEALERRLDPLLHSIAALRAEEARMEAVIERDAAALGELEKNARGEMGMWRANLRKRGHPLVPDRWDPDGDGAGGLALAPKEEGGVPAEWLFMNVKGSLPLSTLTSHITSLRNNVRPVQNLDRAMADSEAAIRRVLSHALGPESYEAAIMPERS</sequence>
<feature type="compositionally biased region" description="Polar residues" evidence="1">
    <location>
        <begin position="333"/>
        <end position="349"/>
    </location>
</feature>
<feature type="region of interest" description="Disordered" evidence="1">
    <location>
        <begin position="400"/>
        <end position="429"/>
    </location>
</feature>
<keyword evidence="3" id="KW-1185">Reference proteome</keyword>
<evidence type="ECO:0000256" key="1">
    <source>
        <dbReference type="SAM" id="MobiDB-lite"/>
    </source>
</evidence>
<feature type="region of interest" description="Disordered" evidence="1">
    <location>
        <begin position="1"/>
        <end position="351"/>
    </location>
</feature>
<dbReference type="PRINTS" id="PR00929">
    <property type="entry name" value="ATHOOK"/>
</dbReference>